<proteinExistence type="predicted"/>
<dbReference type="EMBL" id="FOYX01000003">
    <property type="protein sequence ID" value="SFR84065.1"/>
    <property type="molecule type" value="Genomic_DNA"/>
</dbReference>
<sequence length="54" mass="5794">MKKIYIVVFTIILNSAFLSCDPQDLAENEVELQACCGDGGDIPPPPPPPDPPIN</sequence>
<gene>
    <name evidence="1" type="ORF">SAMN04488010_3243</name>
</gene>
<evidence type="ECO:0000313" key="1">
    <source>
        <dbReference type="EMBL" id="SFR84065.1"/>
    </source>
</evidence>
<organism evidence="1 2">
    <name type="scientific">Maribacter stanieri</name>
    <dbReference type="NCBI Taxonomy" id="440514"/>
    <lineage>
        <taxon>Bacteria</taxon>
        <taxon>Pseudomonadati</taxon>
        <taxon>Bacteroidota</taxon>
        <taxon>Flavobacteriia</taxon>
        <taxon>Flavobacteriales</taxon>
        <taxon>Flavobacteriaceae</taxon>
        <taxon>Maribacter</taxon>
    </lineage>
</organism>
<keyword evidence="2" id="KW-1185">Reference proteome</keyword>
<dbReference type="AlphaFoldDB" id="A0A1I6JYL3"/>
<dbReference type="RefSeq" id="WP_177214969.1">
    <property type="nucleotide sequence ID" value="NZ_FOYX01000003.1"/>
</dbReference>
<name>A0A1I6JYL3_9FLAO</name>
<protein>
    <submittedName>
        <fullName evidence="1">Uncharacterized protein</fullName>
    </submittedName>
</protein>
<dbReference type="Proteomes" id="UP000199462">
    <property type="component" value="Unassembled WGS sequence"/>
</dbReference>
<reference evidence="2" key="1">
    <citation type="submission" date="2016-10" db="EMBL/GenBank/DDBJ databases">
        <authorList>
            <person name="Varghese N."/>
            <person name="Submissions S."/>
        </authorList>
    </citation>
    <scope>NUCLEOTIDE SEQUENCE [LARGE SCALE GENOMIC DNA]</scope>
    <source>
        <strain evidence="2">DSM 19891</strain>
    </source>
</reference>
<evidence type="ECO:0000313" key="2">
    <source>
        <dbReference type="Proteomes" id="UP000199462"/>
    </source>
</evidence>
<dbReference type="PROSITE" id="PS51257">
    <property type="entry name" value="PROKAR_LIPOPROTEIN"/>
    <property type="match status" value="1"/>
</dbReference>
<accession>A0A1I6JYL3</accession>